<dbReference type="EMBL" id="RCXL01000037">
    <property type="protein sequence ID" value="RYT69276.1"/>
    <property type="molecule type" value="Genomic_DNA"/>
</dbReference>
<reference evidence="4 7" key="1">
    <citation type="journal article" date="2019" name="Nat. Med.">
        <title>A library of human gut bacterial isolates paired with longitudinal multiomics data enables mechanistic microbiome research.</title>
        <authorList>
            <person name="Poyet M."/>
            <person name="Groussin M."/>
            <person name="Gibbons S.M."/>
            <person name="Avila-Pacheco J."/>
            <person name="Jiang X."/>
            <person name="Kearney S.M."/>
            <person name="Perrotta A.R."/>
            <person name="Berdy B."/>
            <person name="Zhao S."/>
            <person name="Lieberman T.D."/>
            <person name="Swanson P.K."/>
            <person name="Smith M."/>
            <person name="Roesemann S."/>
            <person name="Alexander J.E."/>
            <person name="Rich S.A."/>
            <person name="Livny J."/>
            <person name="Vlamakis H."/>
            <person name="Clish C."/>
            <person name="Bullock K."/>
            <person name="Deik A."/>
            <person name="Scott J."/>
            <person name="Pierce K.A."/>
            <person name="Xavier R.J."/>
            <person name="Alm E.J."/>
        </authorList>
    </citation>
    <scope>NUCLEOTIDE SEQUENCE [LARGE SCALE GENOMIC DNA]</scope>
    <source>
        <strain evidence="4 7">BIOML-A1</strain>
    </source>
</reference>
<dbReference type="Gene3D" id="1.10.357.10">
    <property type="entry name" value="Tetracycline Repressor, domain 2"/>
    <property type="match status" value="1"/>
</dbReference>
<dbReference type="SUPFAM" id="SSF48498">
    <property type="entry name" value="Tetracyclin repressor-like, C-terminal domain"/>
    <property type="match status" value="1"/>
</dbReference>
<sequence length="198" mass="23349">MKDYNLDRILIPAFRLFMTYNYEKVSTSLLEKETGLTRGAIFYKLRTKEDIFKAVIDKFIIELQATNVSVGNTLIDYIDRYLERIGDRMAHLKNLEIDSVSGHRAYFNLIYQALQFYPGFDRKIASIFQENLEKWKEVVQIAVDNGEIRPSCNVELIAQQFRYIYSGLSFERSILSGLNVEELQKLYYSIYNEIKYEK</sequence>
<dbReference type="Gene3D" id="1.10.10.60">
    <property type="entry name" value="Homeodomain-like"/>
    <property type="match status" value="1"/>
</dbReference>
<dbReference type="PROSITE" id="PS50977">
    <property type="entry name" value="HTH_TETR_2"/>
    <property type="match status" value="1"/>
</dbReference>
<evidence type="ECO:0000256" key="1">
    <source>
        <dbReference type="ARBA" id="ARBA00023125"/>
    </source>
</evidence>
<organism evidence="5 6">
    <name type="scientific">Bacteroides eggerthii</name>
    <dbReference type="NCBI Taxonomy" id="28111"/>
    <lineage>
        <taxon>Bacteria</taxon>
        <taxon>Pseudomonadati</taxon>
        <taxon>Bacteroidota</taxon>
        <taxon>Bacteroidia</taxon>
        <taxon>Bacteroidales</taxon>
        <taxon>Bacteroidaceae</taxon>
        <taxon>Bacteroides</taxon>
    </lineage>
</organism>
<keyword evidence="1 2" id="KW-0238">DNA-binding</keyword>
<evidence type="ECO:0000313" key="5">
    <source>
        <dbReference type="EMBL" id="RYT69276.1"/>
    </source>
</evidence>
<feature type="DNA-binding region" description="H-T-H motif" evidence="2">
    <location>
        <begin position="26"/>
        <end position="45"/>
    </location>
</feature>
<evidence type="ECO:0000259" key="3">
    <source>
        <dbReference type="PROSITE" id="PS50977"/>
    </source>
</evidence>
<protein>
    <submittedName>
        <fullName evidence="5">TetR/AcrR family transcriptional regulator</fullName>
    </submittedName>
</protein>
<evidence type="ECO:0000256" key="2">
    <source>
        <dbReference type="PROSITE-ProRule" id="PRU00335"/>
    </source>
</evidence>
<name>A0A4Q5GLJ4_9BACE</name>
<feature type="domain" description="HTH tetR-type" evidence="3">
    <location>
        <begin position="3"/>
        <end position="63"/>
    </location>
</feature>
<evidence type="ECO:0000313" key="7">
    <source>
        <dbReference type="Proteomes" id="UP000335496"/>
    </source>
</evidence>
<dbReference type="InterPro" id="IPR009057">
    <property type="entry name" value="Homeodomain-like_sf"/>
</dbReference>
<dbReference type="SUPFAM" id="SSF46689">
    <property type="entry name" value="Homeodomain-like"/>
    <property type="match status" value="1"/>
</dbReference>
<dbReference type="GO" id="GO:0003677">
    <property type="term" value="F:DNA binding"/>
    <property type="evidence" value="ECO:0007669"/>
    <property type="project" value="UniProtKB-UniRule"/>
</dbReference>
<gene>
    <name evidence="5" type="ORF">EAJ03_17525</name>
    <name evidence="4" type="ORF">F2Z23_17935</name>
</gene>
<dbReference type="RefSeq" id="WP_130089195.1">
    <property type="nucleotide sequence ID" value="NZ_RCXL01000037.1"/>
</dbReference>
<dbReference type="Pfam" id="PF00440">
    <property type="entry name" value="TetR_N"/>
    <property type="match status" value="1"/>
</dbReference>
<reference evidence="5 6" key="2">
    <citation type="journal article" date="2019" name="Science, e1252229">
        <title>Invertible promoters mediate bacterial phase variation, antibiotic resistance, and host adaptation in the gut.</title>
        <authorList>
            <person name="Jiang X."/>
            <person name="Hall A.B."/>
            <person name="Arthur T.D."/>
            <person name="Plichta D.R."/>
            <person name="Covington C.T."/>
            <person name="Poyet M."/>
            <person name="Crothers J."/>
            <person name="Moses P.L."/>
            <person name="Tolonen A.C."/>
            <person name="Vlamakis H."/>
            <person name="Alm E.J."/>
            <person name="Xavier R.J."/>
        </authorList>
    </citation>
    <scope>NUCLEOTIDE SEQUENCE [LARGE SCALE GENOMIC DNA]</scope>
    <source>
        <strain evidence="5">Bj_0095</strain>
        <strain evidence="6">bj_0095</strain>
    </source>
</reference>
<evidence type="ECO:0000313" key="4">
    <source>
        <dbReference type="EMBL" id="KAA5269356.1"/>
    </source>
</evidence>
<dbReference type="EMBL" id="VVZX01000035">
    <property type="protein sequence ID" value="KAA5269356.1"/>
    <property type="molecule type" value="Genomic_DNA"/>
</dbReference>
<proteinExistence type="predicted"/>
<dbReference type="InterPro" id="IPR036271">
    <property type="entry name" value="Tet_transcr_reg_TetR-rel_C_sf"/>
</dbReference>
<dbReference type="Proteomes" id="UP000335496">
    <property type="component" value="Unassembled WGS sequence"/>
</dbReference>
<evidence type="ECO:0000313" key="6">
    <source>
        <dbReference type="Proteomes" id="UP000291917"/>
    </source>
</evidence>
<comment type="caution">
    <text evidence="5">The sequence shown here is derived from an EMBL/GenBank/DDBJ whole genome shotgun (WGS) entry which is preliminary data.</text>
</comment>
<dbReference type="InterPro" id="IPR001647">
    <property type="entry name" value="HTH_TetR"/>
</dbReference>
<dbReference type="Proteomes" id="UP000291917">
    <property type="component" value="Unassembled WGS sequence"/>
</dbReference>
<dbReference type="AlphaFoldDB" id="A0A4Q5GLJ4"/>
<keyword evidence="7" id="KW-1185">Reference proteome</keyword>
<accession>A0A4Q5GLJ4</accession>